<evidence type="ECO:0000256" key="5">
    <source>
        <dbReference type="ARBA" id="ARBA00022692"/>
    </source>
</evidence>
<keyword evidence="13" id="KW-0175">Coiled coil</keyword>
<dbReference type="OrthoDB" id="45894at2759"/>
<evidence type="ECO:0000259" key="16">
    <source>
        <dbReference type="Pfam" id="PF00520"/>
    </source>
</evidence>
<dbReference type="GO" id="GO:0098703">
    <property type="term" value="P:calcium ion import across plasma membrane"/>
    <property type="evidence" value="ECO:0007669"/>
    <property type="project" value="TreeGrafter"/>
</dbReference>
<keyword evidence="6" id="KW-0106">Calcium</keyword>
<dbReference type="Pfam" id="PF00520">
    <property type="entry name" value="Ion_trans"/>
    <property type="match status" value="1"/>
</dbReference>
<feature type="transmembrane region" description="Helical" evidence="15">
    <location>
        <begin position="187"/>
        <end position="204"/>
    </location>
</feature>
<evidence type="ECO:0000256" key="3">
    <source>
        <dbReference type="ARBA" id="ARBA00022568"/>
    </source>
</evidence>
<keyword evidence="3" id="KW-0109">Calcium transport</keyword>
<keyword evidence="4" id="KW-0107">Calcium channel</keyword>
<gene>
    <name evidence="17" type="ORF">FisN_18Hh116</name>
</gene>
<evidence type="ECO:0000256" key="4">
    <source>
        <dbReference type="ARBA" id="ARBA00022673"/>
    </source>
</evidence>
<accession>A0A1Z5JV39</accession>
<comment type="subcellular location">
    <subcellularLocation>
        <location evidence="1">Membrane</location>
        <topology evidence="1">Multi-pass membrane protein</topology>
    </subcellularLocation>
</comment>
<evidence type="ECO:0000256" key="7">
    <source>
        <dbReference type="ARBA" id="ARBA00022882"/>
    </source>
</evidence>
<feature type="domain" description="Ion transport" evidence="16">
    <location>
        <begin position="123"/>
        <end position="332"/>
    </location>
</feature>
<evidence type="ECO:0000256" key="8">
    <source>
        <dbReference type="ARBA" id="ARBA00022989"/>
    </source>
</evidence>
<evidence type="ECO:0000256" key="2">
    <source>
        <dbReference type="ARBA" id="ARBA00022448"/>
    </source>
</evidence>
<feature type="transmembrane region" description="Helical" evidence="15">
    <location>
        <begin position="302"/>
        <end position="330"/>
    </location>
</feature>
<keyword evidence="5 15" id="KW-0812">Transmembrane</keyword>
<keyword evidence="11" id="KW-0325">Glycoprotein</keyword>
<dbReference type="AlphaFoldDB" id="A0A1Z5JV39"/>
<dbReference type="GO" id="GO:0005891">
    <property type="term" value="C:voltage-gated calcium channel complex"/>
    <property type="evidence" value="ECO:0007669"/>
    <property type="project" value="TreeGrafter"/>
</dbReference>
<name>A0A1Z5JV39_FISSO</name>
<feature type="transmembrane region" description="Helical" evidence="15">
    <location>
        <begin position="123"/>
        <end position="146"/>
    </location>
</feature>
<evidence type="ECO:0000256" key="6">
    <source>
        <dbReference type="ARBA" id="ARBA00022837"/>
    </source>
</evidence>
<keyword evidence="18" id="KW-1185">Reference proteome</keyword>
<keyword evidence="2" id="KW-0813">Transport</keyword>
<keyword evidence="8 15" id="KW-1133">Transmembrane helix</keyword>
<evidence type="ECO:0000256" key="9">
    <source>
        <dbReference type="ARBA" id="ARBA00023065"/>
    </source>
</evidence>
<reference evidence="17 18" key="1">
    <citation type="journal article" date="2015" name="Plant Cell">
        <title>Oil accumulation by the oleaginous diatom Fistulifera solaris as revealed by the genome and transcriptome.</title>
        <authorList>
            <person name="Tanaka T."/>
            <person name="Maeda Y."/>
            <person name="Veluchamy A."/>
            <person name="Tanaka M."/>
            <person name="Abida H."/>
            <person name="Marechal E."/>
            <person name="Bowler C."/>
            <person name="Muto M."/>
            <person name="Sunaga Y."/>
            <person name="Tanaka M."/>
            <person name="Yoshino T."/>
            <person name="Taniguchi T."/>
            <person name="Fukuda Y."/>
            <person name="Nemoto M."/>
            <person name="Matsumoto M."/>
            <person name="Wong P.S."/>
            <person name="Aburatani S."/>
            <person name="Fujibuchi W."/>
        </authorList>
    </citation>
    <scope>NUCLEOTIDE SEQUENCE [LARGE SCALE GENOMIC DNA]</scope>
    <source>
        <strain evidence="17 18">JPCC DA0580</strain>
    </source>
</reference>
<dbReference type="InterPro" id="IPR027359">
    <property type="entry name" value="Volt_channel_dom_sf"/>
</dbReference>
<dbReference type="PANTHER" id="PTHR45628:SF7">
    <property type="entry name" value="VOLTAGE-DEPENDENT CALCIUM CHANNEL TYPE A SUBUNIT ALPHA-1"/>
    <property type="match status" value="1"/>
</dbReference>
<dbReference type="Proteomes" id="UP000198406">
    <property type="component" value="Unassembled WGS sequence"/>
</dbReference>
<dbReference type="InterPro" id="IPR050599">
    <property type="entry name" value="VDCC_alpha-1_subunit"/>
</dbReference>
<dbReference type="Gene3D" id="1.20.120.350">
    <property type="entry name" value="Voltage-gated potassium channels. Chain C"/>
    <property type="match status" value="1"/>
</dbReference>
<evidence type="ECO:0000256" key="15">
    <source>
        <dbReference type="SAM" id="Phobius"/>
    </source>
</evidence>
<evidence type="ECO:0000313" key="18">
    <source>
        <dbReference type="Proteomes" id="UP000198406"/>
    </source>
</evidence>
<feature type="transmembrane region" description="Helical" evidence="15">
    <location>
        <begin position="239"/>
        <end position="258"/>
    </location>
</feature>
<feature type="coiled-coil region" evidence="13">
    <location>
        <begin position="334"/>
        <end position="397"/>
    </location>
</feature>
<feature type="compositionally biased region" description="Basic and acidic residues" evidence="14">
    <location>
        <begin position="33"/>
        <end position="44"/>
    </location>
</feature>
<evidence type="ECO:0000256" key="11">
    <source>
        <dbReference type="ARBA" id="ARBA00023180"/>
    </source>
</evidence>
<sequence>MISQDLQKSSRTLIKHSSAGSFMGGWSSADLSGRSDTEDNVESSKFKSKQKLRLLMQNIEMEKKKDLVVQAAMHPHFRPLQVGELSHDRKTWRKPDLDDTLPKDAPMRRIRLMCGELVEDPRVQFFIITLIVINAIMMGVATFDFVTNDANTNMAFDIADKVFLAIFTIESALQLTYRGPSLFRDRWLVFDFVIVVISWTLESLQVIRAFRVFRALRLITRMVALKSLLMALGEVLPRIYAITSMLVLVFYIYAVLFVELFGDLQLSTNYFNTLPNALLTCMQLMTLEWSETAREVMDYYEWAGMIFCSFISITGFIVFNLIVAVVCDAVSIIDKKIRQEEEEYLEEMKHLEQHGLGLDNDESERLNDKWMEAQKRINELTLELQEMKENQTKLIAAITKLANVCQGQDLVFDRERTQHNFPSSLGMPKL</sequence>
<evidence type="ECO:0000256" key="14">
    <source>
        <dbReference type="SAM" id="MobiDB-lite"/>
    </source>
</evidence>
<dbReference type="EMBL" id="BDSP01000123">
    <property type="protein sequence ID" value="GAX17910.1"/>
    <property type="molecule type" value="Genomic_DNA"/>
</dbReference>
<organism evidence="17 18">
    <name type="scientific">Fistulifera solaris</name>
    <name type="common">Oleaginous diatom</name>
    <dbReference type="NCBI Taxonomy" id="1519565"/>
    <lineage>
        <taxon>Eukaryota</taxon>
        <taxon>Sar</taxon>
        <taxon>Stramenopiles</taxon>
        <taxon>Ochrophyta</taxon>
        <taxon>Bacillariophyta</taxon>
        <taxon>Bacillariophyceae</taxon>
        <taxon>Bacillariophycidae</taxon>
        <taxon>Naviculales</taxon>
        <taxon>Naviculaceae</taxon>
        <taxon>Fistulifera</taxon>
    </lineage>
</organism>
<feature type="region of interest" description="Disordered" evidence="14">
    <location>
        <begin position="25"/>
        <end position="44"/>
    </location>
</feature>
<protein>
    <submittedName>
        <fullName evidence="17">Voltage-dependent calcium channel T type alpha-1H</fullName>
    </submittedName>
</protein>
<proteinExistence type="predicted"/>
<dbReference type="PANTHER" id="PTHR45628">
    <property type="entry name" value="VOLTAGE-DEPENDENT CALCIUM CHANNEL TYPE A SUBUNIT ALPHA-1"/>
    <property type="match status" value="1"/>
</dbReference>
<comment type="caution">
    <text evidence="17">The sequence shown here is derived from an EMBL/GenBank/DDBJ whole genome shotgun (WGS) entry which is preliminary data.</text>
</comment>
<keyword evidence="12" id="KW-0407">Ion channel</keyword>
<evidence type="ECO:0000313" key="17">
    <source>
        <dbReference type="EMBL" id="GAX17910.1"/>
    </source>
</evidence>
<dbReference type="InParanoid" id="A0A1Z5JV39"/>
<evidence type="ECO:0000256" key="10">
    <source>
        <dbReference type="ARBA" id="ARBA00023136"/>
    </source>
</evidence>
<dbReference type="GO" id="GO:0008331">
    <property type="term" value="F:high voltage-gated calcium channel activity"/>
    <property type="evidence" value="ECO:0007669"/>
    <property type="project" value="TreeGrafter"/>
</dbReference>
<keyword evidence="9" id="KW-0406">Ion transport</keyword>
<keyword evidence="7" id="KW-0851">Voltage-gated channel</keyword>
<keyword evidence="10 15" id="KW-0472">Membrane</keyword>
<evidence type="ECO:0000256" key="13">
    <source>
        <dbReference type="SAM" id="Coils"/>
    </source>
</evidence>
<dbReference type="SUPFAM" id="SSF81324">
    <property type="entry name" value="Voltage-gated potassium channels"/>
    <property type="match status" value="1"/>
</dbReference>
<evidence type="ECO:0000256" key="1">
    <source>
        <dbReference type="ARBA" id="ARBA00004141"/>
    </source>
</evidence>
<dbReference type="Gene3D" id="1.10.287.70">
    <property type="match status" value="1"/>
</dbReference>
<evidence type="ECO:0000256" key="12">
    <source>
        <dbReference type="ARBA" id="ARBA00023303"/>
    </source>
</evidence>
<dbReference type="InterPro" id="IPR005821">
    <property type="entry name" value="Ion_trans_dom"/>
</dbReference>